<name>A0A7W6RY44_9PROT</name>
<organism evidence="1 2">
    <name type="scientific">Roseospira goensis</name>
    <dbReference type="NCBI Taxonomy" id="391922"/>
    <lineage>
        <taxon>Bacteria</taxon>
        <taxon>Pseudomonadati</taxon>
        <taxon>Pseudomonadota</taxon>
        <taxon>Alphaproteobacteria</taxon>
        <taxon>Rhodospirillales</taxon>
        <taxon>Rhodospirillaceae</taxon>
        <taxon>Roseospira</taxon>
    </lineage>
</organism>
<dbReference type="InterPro" id="IPR036390">
    <property type="entry name" value="WH_DNA-bd_sf"/>
</dbReference>
<dbReference type="Proteomes" id="UP000555728">
    <property type="component" value="Unassembled WGS sequence"/>
</dbReference>
<sequence length="156" mass="16681">MIRIPRRHLAAIEAVLDVAYHGGSVPVRGAEIAERLGLPRRYLEQSLQALARAGILLAQRGPRGGYRLARERRRISVGEIVRALESDDGGETPANGEPAAAASASALGQAVIAPMAEAAERALQTHLETLTIEDLCREGRAQGVRGARDEAIDFTI</sequence>
<dbReference type="SUPFAM" id="SSF46785">
    <property type="entry name" value="Winged helix' DNA-binding domain"/>
    <property type="match status" value="1"/>
</dbReference>
<dbReference type="InterPro" id="IPR030489">
    <property type="entry name" value="TR_Rrf2-type_CS"/>
</dbReference>
<dbReference type="GO" id="GO:0003700">
    <property type="term" value="F:DNA-binding transcription factor activity"/>
    <property type="evidence" value="ECO:0007669"/>
    <property type="project" value="TreeGrafter"/>
</dbReference>
<dbReference type="PROSITE" id="PS01332">
    <property type="entry name" value="HTH_RRF2_1"/>
    <property type="match status" value="1"/>
</dbReference>
<dbReference type="NCBIfam" id="TIGR00738">
    <property type="entry name" value="rrf2_super"/>
    <property type="match status" value="1"/>
</dbReference>
<keyword evidence="2" id="KW-1185">Reference proteome</keyword>
<dbReference type="InterPro" id="IPR000944">
    <property type="entry name" value="Tscrpt_reg_Rrf2"/>
</dbReference>
<evidence type="ECO:0000313" key="1">
    <source>
        <dbReference type="EMBL" id="MBB4285221.1"/>
    </source>
</evidence>
<proteinExistence type="predicted"/>
<dbReference type="AlphaFoldDB" id="A0A7W6RY44"/>
<evidence type="ECO:0000313" key="2">
    <source>
        <dbReference type="Proteomes" id="UP000555728"/>
    </source>
</evidence>
<dbReference type="PANTHER" id="PTHR33221">
    <property type="entry name" value="WINGED HELIX-TURN-HELIX TRANSCRIPTIONAL REGULATOR, RRF2 FAMILY"/>
    <property type="match status" value="1"/>
</dbReference>
<dbReference type="PROSITE" id="PS51197">
    <property type="entry name" value="HTH_RRF2_2"/>
    <property type="match status" value="1"/>
</dbReference>
<dbReference type="Pfam" id="PF02082">
    <property type="entry name" value="Rrf2"/>
    <property type="match status" value="1"/>
</dbReference>
<dbReference type="InterPro" id="IPR036388">
    <property type="entry name" value="WH-like_DNA-bd_sf"/>
</dbReference>
<dbReference type="PANTHER" id="PTHR33221:SF15">
    <property type="entry name" value="HTH-TYPE TRANSCRIPTIONAL REGULATOR YWGB-RELATED"/>
    <property type="match status" value="1"/>
</dbReference>
<reference evidence="1 2" key="1">
    <citation type="submission" date="2020-08" db="EMBL/GenBank/DDBJ databases">
        <title>Genome sequencing of Purple Non-Sulfur Bacteria from various extreme environments.</title>
        <authorList>
            <person name="Mayer M."/>
        </authorList>
    </citation>
    <scope>NUCLEOTIDE SEQUENCE [LARGE SCALE GENOMIC DNA]</scope>
    <source>
        <strain evidence="1 2">JA135</strain>
    </source>
</reference>
<comment type="caution">
    <text evidence="1">The sequence shown here is derived from an EMBL/GenBank/DDBJ whole genome shotgun (WGS) entry which is preliminary data.</text>
</comment>
<dbReference type="GO" id="GO:0005829">
    <property type="term" value="C:cytosol"/>
    <property type="evidence" value="ECO:0007669"/>
    <property type="project" value="TreeGrafter"/>
</dbReference>
<dbReference type="EMBL" id="JACIGI010000005">
    <property type="protein sequence ID" value="MBB4285221.1"/>
    <property type="molecule type" value="Genomic_DNA"/>
</dbReference>
<gene>
    <name evidence="1" type="ORF">GGD88_000938</name>
</gene>
<dbReference type="RefSeq" id="WP_184432206.1">
    <property type="nucleotide sequence ID" value="NZ_JACIGI010000005.1"/>
</dbReference>
<accession>A0A7W6RY44</accession>
<dbReference type="Gene3D" id="1.10.10.10">
    <property type="entry name" value="Winged helix-like DNA-binding domain superfamily/Winged helix DNA-binding domain"/>
    <property type="match status" value="1"/>
</dbReference>
<protein>
    <submittedName>
        <fullName evidence="1">Rrf2 family protein</fullName>
    </submittedName>
</protein>